<dbReference type="Gene3D" id="3.10.450.310">
    <property type="match status" value="1"/>
</dbReference>
<feature type="transmembrane region" description="Helical" evidence="1">
    <location>
        <begin position="7"/>
        <end position="28"/>
    </location>
</feature>
<dbReference type="STRING" id="640938.TR210_763"/>
<dbReference type="InterPro" id="IPR009996">
    <property type="entry name" value="YycH"/>
</dbReference>
<dbReference type="EMBL" id="FNYT01000004">
    <property type="protein sequence ID" value="SEI85918.1"/>
    <property type="molecule type" value="Genomic_DNA"/>
</dbReference>
<evidence type="ECO:0000313" key="3">
    <source>
        <dbReference type="EMBL" id="CZQ89031.1"/>
    </source>
</evidence>
<dbReference type="InterPro" id="IPR042274">
    <property type="entry name" value="YycH/YycI_2"/>
</dbReference>
<gene>
    <name evidence="4" type="ORF">SAMN05216375_10493</name>
    <name evidence="3" type="ORF">TR210_763</name>
</gene>
<reference evidence="3" key="1">
    <citation type="submission" date="2016-02" db="EMBL/GenBank/DDBJ databases">
        <authorList>
            <person name="Wen L."/>
            <person name="He K."/>
            <person name="Yang H."/>
        </authorList>
    </citation>
    <scope>NUCLEOTIDE SEQUENCE [LARGE SCALE GENOMIC DNA]</scope>
    <source>
        <strain evidence="3">Trichococcus_R210</strain>
    </source>
</reference>
<evidence type="ECO:0000313" key="5">
    <source>
        <dbReference type="Proteomes" id="UP000199280"/>
    </source>
</evidence>
<dbReference type="EMBL" id="FJNB01000004">
    <property type="protein sequence ID" value="CZQ89031.1"/>
    <property type="molecule type" value="Genomic_DNA"/>
</dbReference>
<dbReference type="Proteomes" id="UP000076878">
    <property type="component" value="Unassembled WGS sequence"/>
</dbReference>
<keyword evidence="1" id="KW-1133">Transmembrane helix</keyword>
<organism evidence="3">
    <name type="scientific">Trichococcus ilyis</name>
    <dbReference type="NCBI Taxonomy" id="640938"/>
    <lineage>
        <taxon>Bacteria</taxon>
        <taxon>Bacillati</taxon>
        <taxon>Bacillota</taxon>
        <taxon>Bacilli</taxon>
        <taxon>Lactobacillales</taxon>
        <taxon>Carnobacteriaceae</taxon>
        <taxon>Trichococcus</taxon>
    </lineage>
</organism>
<dbReference type="Gene3D" id="3.30.310.160">
    <property type="entry name" value="YycH protein, domain 2"/>
    <property type="match status" value="1"/>
</dbReference>
<evidence type="ECO:0000313" key="4">
    <source>
        <dbReference type="EMBL" id="SEI85918.1"/>
    </source>
</evidence>
<keyword evidence="1" id="KW-0472">Membrane</keyword>
<reference evidence="4 5" key="2">
    <citation type="submission" date="2016-10" db="EMBL/GenBank/DDBJ databases">
        <authorList>
            <person name="Varghese N."/>
            <person name="Submissions S."/>
        </authorList>
    </citation>
    <scope>NUCLEOTIDE SEQUENCE [LARGE SCALE GENOMIC DNA]</scope>
    <source>
        <strain evidence="4 5">DSM 22150</strain>
    </source>
</reference>
<dbReference type="Pfam" id="PF07435">
    <property type="entry name" value="YycH"/>
    <property type="match status" value="1"/>
</dbReference>
<protein>
    <submittedName>
        <fullName evidence="3 4">Regulatory protein yych</fullName>
    </submittedName>
</protein>
<accession>A0A143YIA6</accession>
<name>A0A143YIA6_9LACT</name>
<dbReference type="AlphaFoldDB" id="A0A143YIA6"/>
<keyword evidence="1" id="KW-0812">Transmembrane</keyword>
<feature type="domain" description="Regulatory protein YycH" evidence="2">
    <location>
        <begin position="10"/>
        <end position="423"/>
    </location>
</feature>
<sequence length="438" mass="49880">MKQKESPILSAVLYTLVAISLFLTVRILSTPSTMGLSQNSATSVSANLTNTKKIEDVFAPIRMIVHTDKRIYLTQAPGIMQSVNELLGEGALDGIEGVSTYLQEDYDALILSPMQLEIRFAEEIPLELLSRYFANLQEDYYDDSIDRIIFNAKEEDPVYLLNDETKQVFTALRPENVLQPLVDLYEGQKDAYMEVESYESESAISYLPKEAITIQKLVYLVEKPSNSYFIDLLFDDTTDLKDNGNDEYVSYSDNISELSIHKATGLLSYYRNILDAEELPDYRLIRDSFHEIKMLDNWTNPFYFYGFDAETDNVYYRRYVNGYPIFGEVDYGLTRIHMSGSSLTELQFLSQVIQTPLTDRREDVTLLSGADLLAALAAAGYSSQEIQMIALGYDWTFSEESNRLVNLTPKWFIQIDGVWKSLDRWVGGTETEADDSGL</sequence>
<evidence type="ECO:0000256" key="1">
    <source>
        <dbReference type="SAM" id="Phobius"/>
    </source>
</evidence>
<proteinExistence type="predicted"/>
<keyword evidence="5" id="KW-1185">Reference proteome</keyword>
<dbReference type="Proteomes" id="UP000199280">
    <property type="component" value="Unassembled WGS sequence"/>
</dbReference>
<dbReference type="RefSeq" id="WP_068621746.1">
    <property type="nucleotide sequence ID" value="NZ_FJNB01000004.1"/>
</dbReference>
<dbReference type="CDD" id="cd15787">
    <property type="entry name" value="YycH_N"/>
    <property type="match status" value="1"/>
</dbReference>
<evidence type="ECO:0000259" key="2">
    <source>
        <dbReference type="Pfam" id="PF07435"/>
    </source>
</evidence>